<evidence type="ECO:0000256" key="1">
    <source>
        <dbReference type="SAM" id="MobiDB-lite"/>
    </source>
</evidence>
<reference evidence="2" key="2">
    <citation type="journal article" name="Front. Microbiol.">
        <title>Degradative Capacity of Two Strains of Rhodonia placenta: From Phenotype to Genotype.</title>
        <authorList>
            <person name="Kolle M."/>
            <person name="Horta M.A.C."/>
            <person name="Nowrousian M."/>
            <person name="Ohm R.A."/>
            <person name="Benz J.P."/>
            <person name="Pilgard A."/>
        </authorList>
    </citation>
    <scope>NUCLEOTIDE SEQUENCE</scope>
    <source>
        <strain evidence="2">FPRL280</strain>
    </source>
</reference>
<dbReference type="EMBL" id="JADOXO010000586">
    <property type="protein sequence ID" value="KAF9802240.1"/>
    <property type="molecule type" value="Genomic_DNA"/>
</dbReference>
<organism evidence="2 3">
    <name type="scientific">Rhodonia placenta</name>
    <dbReference type="NCBI Taxonomy" id="104341"/>
    <lineage>
        <taxon>Eukaryota</taxon>
        <taxon>Fungi</taxon>
        <taxon>Dikarya</taxon>
        <taxon>Basidiomycota</taxon>
        <taxon>Agaricomycotina</taxon>
        <taxon>Agaricomycetes</taxon>
        <taxon>Polyporales</taxon>
        <taxon>Adustoporiaceae</taxon>
        <taxon>Rhodonia</taxon>
    </lineage>
</organism>
<evidence type="ECO:0000313" key="3">
    <source>
        <dbReference type="Proteomes" id="UP000639403"/>
    </source>
</evidence>
<sequence length="291" mass="32199">MEKLAILADPYHYKVHIFCIHRGDELKAARLIDLTPKWHLGATLYNEVPRMSRNQFVQALSMAESEDLALSTPSDSNGETEQTGGDDRAQKSDDEYSVTRSCCSLAYTLRLQASENETDLRRNANDENVQRHRGYLRRDILKKDTRTNIKTKSRSMMTFESVSATIGCLRSKKIEMTKRSTFNRLEMQHPGNVTAEFSLRCVFRTASNRATMAFNIRPSGEALSAKEAWVALLGNVGIPEDVPSPFGRPGSVPRGTHGVLTCGGGVKAIVTKWLGGPEDPPTLGAKDGLIV</sequence>
<gene>
    <name evidence="2" type="ORF">IEO21_09912</name>
</gene>
<evidence type="ECO:0000313" key="2">
    <source>
        <dbReference type="EMBL" id="KAF9802240.1"/>
    </source>
</evidence>
<comment type="caution">
    <text evidence="2">The sequence shown here is derived from an EMBL/GenBank/DDBJ whole genome shotgun (WGS) entry which is preliminary data.</text>
</comment>
<feature type="compositionally biased region" description="Polar residues" evidence="1">
    <location>
        <begin position="71"/>
        <end position="83"/>
    </location>
</feature>
<feature type="compositionally biased region" description="Basic and acidic residues" evidence="1">
    <location>
        <begin position="85"/>
        <end position="94"/>
    </location>
</feature>
<proteinExistence type="predicted"/>
<dbReference type="Proteomes" id="UP000639403">
    <property type="component" value="Unassembled WGS sequence"/>
</dbReference>
<reference evidence="2" key="1">
    <citation type="submission" date="2020-11" db="EMBL/GenBank/DDBJ databases">
        <authorList>
            <person name="Koelle M."/>
            <person name="Horta M.A.C."/>
            <person name="Nowrousian M."/>
            <person name="Ohm R.A."/>
            <person name="Benz P."/>
            <person name="Pilgard A."/>
        </authorList>
    </citation>
    <scope>NUCLEOTIDE SEQUENCE</scope>
    <source>
        <strain evidence="2">FPRL280</strain>
    </source>
</reference>
<accession>A0A8H7NTE4</accession>
<name>A0A8H7NTE4_9APHY</name>
<feature type="region of interest" description="Disordered" evidence="1">
    <location>
        <begin position="67"/>
        <end position="95"/>
    </location>
</feature>
<dbReference type="AlphaFoldDB" id="A0A8H7NTE4"/>
<protein>
    <submittedName>
        <fullName evidence="2">Uncharacterized protein</fullName>
    </submittedName>
</protein>